<sequence>MKNYSIVLLVLFFSTSALAQKNEKIKGSKIVTIEQKKIGVFDSLEVSDNIEIYLDKGEKSELKIEADDNLHDIINIDLSSNTLRINTSKKAINYKKLIVRVTYTNELKMVTSKNEAIINAIQEIELNKITFKAFGDSKLNLNVNSKDFTLLTDNDSKTELNLKSEKATIELSKNSTLKALIASAELNCDLYQKSKAKLEGDVTNALIRLDNNAEFTGNNLIIKTAELIAEGYSNCSINANTNLSIEASGNSDIKIYGEQKVEIKRFMDNATLSKKPTK</sequence>
<dbReference type="AlphaFoldDB" id="A0A930UC75"/>
<proteinExistence type="predicted"/>
<dbReference type="Proteomes" id="UP000646211">
    <property type="component" value="Unassembled WGS sequence"/>
</dbReference>
<evidence type="ECO:0000313" key="4">
    <source>
        <dbReference type="Proteomes" id="UP000646211"/>
    </source>
</evidence>
<keyword evidence="4" id="KW-1185">Reference proteome</keyword>
<organism evidence="3 4">
    <name type="scientific">Flavobacterium soyangense</name>
    <dbReference type="NCBI Taxonomy" id="2023265"/>
    <lineage>
        <taxon>Bacteria</taxon>
        <taxon>Pseudomonadati</taxon>
        <taxon>Bacteroidota</taxon>
        <taxon>Flavobacteriia</taxon>
        <taxon>Flavobacteriales</taxon>
        <taxon>Flavobacteriaceae</taxon>
        <taxon>Flavobacterium</taxon>
    </lineage>
</organism>
<comment type="caution">
    <text evidence="3">The sequence shown here is derived from an EMBL/GenBank/DDBJ whole genome shotgun (WGS) entry which is preliminary data.</text>
</comment>
<accession>A0A930UC75</accession>
<keyword evidence="1" id="KW-0732">Signal</keyword>
<gene>
    <name evidence="3" type="ORF">IR213_08495</name>
</gene>
<dbReference type="InterPro" id="IPR021255">
    <property type="entry name" value="DUF2807"/>
</dbReference>
<dbReference type="RefSeq" id="WP_194311880.1">
    <property type="nucleotide sequence ID" value="NZ_JADHEC010000016.1"/>
</dbReference>
<reference evidence="3" key="1">
    <citation type="submission" date="2020-11" db="EMBL/GenBank/DDBJ databases">
        <title>Genome of Flavobacterium soyangense.</title>
        <authorList>
            <person name="Liu Q."/>
            <person name="Xin Y.-H."/>
        </authorList>
    </citation>
    <scope>NUCLEOTIDE SEQUENCE</scope>
    <source>
        <strain evidence="3">CGMCC 1.13493</strain>
    </source>
</reference>
<feature type="chain" id="PRO_5037795692" evidence="1">
    <location>
        <begin position="20"/>
        <end position="278"/>
    </location>
</feature>
<dbReference type="EMBL" id="JADHEC010000016">
    <property type="protein sequence ID" value="MBF2708626.1"/>
    <property type="molecule type" value="Genomic_DNA"/>
</dbReference>
<protein>
    <submittedName>
        <fullName evidence="3">DUF2807 domain-containing protein</fullName>
    </submittedName>
</protein>
<feature type="domain" description="Putative auto-transporter adhesin head GIN" evidence="2">
    <location>
        <begin position="41"/>
        <end position="258"/>
    </location>
</feature>
<dbReference type="Gene3D" id="2.160.20.120">
    <property type="match status" value="1"/>
</dbReference>
<name>A0A930UC75_9FLAO</name>
<feature type="signal peptide" evidence="1">
    <location>
        <begin position="1"/>
        <end position="19"/>
    </location>
</feature>
<evidence type="ECO:0000313" key="3">
    <source>
        <dbReference type="EMBL" id="MBF2708626.1"/>
    </source>
</evidence>
<evidence type="ECO:0000256" key="1">
    <source>
        <dbReference type="SAM" id="SignalP"/>
    </source>
</evidence>
<evidence type="ECO:0000259" key="2">
    <source>
        <dbReference type="Pfam" id="PF10988"/>
    </source>
</evidence>
<dbReference type="Pfam" id="PF10988">
    <property type="entry name" value="DUF2807"/>
    <property type="match status" value="1"/>
</dbReference>